<dbReference type="InterPro" id="IPR001328">
    <property type="entry name" value="Pept_tRNA_hydro"/>
</dbReference>
<proteinExistence type="inferred from homology"/>
<dbReference type="SUPFAM" id="SSF53178">
    <property type="entry name" value="Peptidyl-tRNA hydrolase-like"/>
    <property type="match status" value="1"/>
</dbReference>
<dbReference type="PROSITE" id="PS01196">
    <property type="entry name" value="PEPT_TRNA_HYDROL_2"/>
    <property type="match status" value="1"/>
</dbReference>
<evidence type="ECO:0000256" key="4">
    <source>
        <dbReference type="ARBA" id="ARBA00022884"/>
    </source>
</evidence>
<dbReference type="PANTHER" id="PTHR17224:SF1">
    <property type="entry name" value="PEPTIDYL-TRNA HYDROLASE"/>
    <property type="match status" value="1"/>
</dbReference>
<keyword evidence="4" id="KW-0694">RNA-binding</keyword>
<dbReference type="FunCoup" id="A0A0D2BDQ5">
    <property type="interactions" value="108"/>
</dbReference>
<sequence length="215" mass="23500">MLTGLLKKGNPSRIPVFVASLGNPKPYLNTLHSAGHTVLSYIALDQKYDEWRSFAGGQIADKNQVHFSLLGGYAAQDDALLPTLWKCGALMNASGPAVKKAWLKWKQQNGLDKSDVARLVIVHDELEKDLGAISVRTDPKASARGHNGIKSVMASLPNERFIRIGVGIGRPDSRDRMTVSNYVLRKMTAKEEVVLENAAKRVQQQIAEIEEGAVG</sequence>
<dbReference type="HOGENOM" id="CLU_062456_2_0_1"/>
<keyword evidence="3" id="KW-0378">Hydrolase</keyword>
<dbReference type="GeneID" id="27308358"/>
<keyword evidence="7" id="KW-1185">Reference proteome</keyword>
<protein>
    <recommendedName>
        <fullName evidence="1">peptidyl-tRNA hydrolase</fullName>
        <ecNumber evidence="1">3.1.1.29</ecNumber>
    </recommendedName>
</protein>
<dbReference type="EMBL" id="KN847529">
    <property type="protein sequence ID" value="KIW09509.1"/>
    <property type="molecule type" value="Genomic_DNA"/>
</dbReference>
<dbReference type="PANTHER" id="PTHR17224">
    <property type="entry name" value="PEPTIDYL-TRNA HYDROLASE"/>
    <property type="match status" value="1"/>
</dbReference>
<dbReference type="RefSeq" id="XP_016219378.1">
    <property type="nucleotide sequence ID" value="XM_016353121.1"/>
</dbReference>
<name>A0A0D2BDQ5_9PEZI</name>
<gene>
    <name evidence="6" type="ORF">PV09_00385</name>
</gene>
<dbReference type="GO" id="GO:0004045">
    <property type="term" value="F:peptidyl-tRNA hydrolase activity"/>
    <property type="evidence" value="ECO:0007669"/>
    <property type="project" value="UniProtKB-EC"/>
</dbReference>
<evidence type="ECO:0000313" key="7">
    <source>
        <dbReference type="Proteomes" id="UP000053259"/>
    </source>
</evidence>
<dbReference type="STRING" id="253628.A0A0D2BDQ5"/>
<dbReference type="GO" id="GO:0000049">
    <property type="term" value="F:tRNA binding"/>
    <property type="evidence" value="ECO:0007669"/>
    <property type="project" value="UniProtKB-KW"/>
</dbReference>
<dbReference type="AlphaFoldDB" id="A0A0D2BDQ5"/>
<dbReference type="Gene3D" id="3.40.50.1470">
    <property type="entry name" value="Peptidyl-tRNA hydrolase"/>
    <property type="match status" value="1"/>
</dbReference>
<dbReference type="InterPro" id="IPR018171">
    <property type="entry name" value="Pept_tRNA_hydro_CS"/>
</dbReference>
<comment type="similarity">
    <text evidence="5">Belongs to the PTH family.</text>
</comment>
<dbReference type="InParanoid" id="A0A0D2BDQ5"/>
<evidence type="ECO:0000256" key="1">
    <source>
        <dbReference type="ARBA" id="ARBA00013260"/>
    </source>
</evidence>
<dbReference type="InterPro" id="IPR036416">
    <property type="entry name" value="Pept_tRNA_hydro_sf"/>
</dbReference>
<accession>A0A0D2BDQ5</accession>
<evidence type="ECO:0000313" key="6">
    <source>
        <dbReference type="EMBL" id="KIW09509.1"/>
    </source>
</evidence>
<reference evidence="6 7" key="1">
    <citation type="submission" date="2015-01" db="EMBL/GenBank/DDBJ databases">
        <title>The Genome Sequence of Ochroconis gallopava CBS43764.</title>
        <authorList>
            <consortium name="The Broad Institute Genomics Platform"/>
            <person name="Cuomo C."/>
            <person name="de Hoog S."/>
            <person name="Gorbushina A."/>
            <person name="Stielow B."/>
            <person name="Teixiera M."/>
            <person name="Abouelleil A."/>
            <person name="Chapman S.B."/>
            <person name="Priest M."/>
            <person name="Young S.K."/>
            <person name="Wortman J."/>
            <person name="Nusbaum C."/>
            <person name="Birren B."/>
        </authorList>
    </citation>
    <scope>NUCLEOTIDE SEQUENCE [LARGE SCALE GENOMIC DNA]</scope>
    <source>
        <strain evidence="6 7">CBS 43764</strain>
    </source>
</reference>
<dbReference type="VEuPathDB" id="FungiDB:PV09_00385"/>
<evidence type="ECO:0000256" key="2">
    <source>
        <dbReference type="ARBA" id="ARBA00022555"/>
    </source>
</evidence>
<evidence type="ECO:0000256" key="5">
    <source>
        <dbReference type="ARBA" id="ARBA00038063"/>
    </source>
</evidence>
<dbReference type="EC" id="3.1.1.29" evidence="1"/>
<keyword evidence="2" id="KW-0820">tRNA-binding</keyword>
<dbReference type="Pfam" id="PF01195">
    <property type="entry name" value="Pept_tRNA_hydro"/>
    <property type="match status" value="1"/>
</dbReference>
<organism evidence="6 7">
    <name type="scientific">Verruconis gallopava</name>
    <dbReference type="NCBI Taxonomy" id="253628"/>
    <lineage>
        <taxon>Eukaryota</taxon>
        <taxon>Fungi</taxon>
        <taxon>Dikarya</taxon>
        <taxon>Ascomycota</taxon>
        <taxon>Pezizomycotina</taxon>
        <taxon>Dothideomycetes</taxon>
        <taxon>Pleosporomycetidae</taxon>
        <taxon>Venturiales</taxon>
        <taxon>Sympoventuriaceae</taxon>
        <taxon>Verruconis</taxon>
    </lineage>
</organism>
<evidence type="ECO:0000256" key="3">
    <source>
        <dbReference type="ARBA" id="ARBA00022801"/>
    </source>
</evidence>
<dbReference type="OrthoDB" id="1711136at2759"/>
<dbReference type="Proteomes" id="UP000053259">
    <property type="component" value="Unassembled WGS sequence"/>
</dbReference>